<dbReference type="PANTHER" id="PTHR10728">
    <property type="entry name" value="CYTOSOLIC PHOSPHOLIPASE A2"/>
    <property type="match status" value="1"/>
</dbReference>
<gene>
    <name evidence="4" type="ORF">B0G85_1245</name>
</gene>
<comment type="caution">
    <text evidence="4">The sequence shown here is derived from an EMBL/GenBank/DDBJ whole genome shotgun (WGS) entry which is preliminary data.</text>
</comment>
<feature type="domain" description="PNPLA" evidence="3">
    <location>
        <begin position="59"/>
        <end position="266"/>
    </location>
</feature>
<dbReference type="RefSeq" id="WP_100379585.1">
    <property type="nucleotide sequence ID" value="NZ_CBCSBW010000003.1"/>
</dbReference>
<evidence type="ECO:0000259" key="3">
    <source>
        <dbReference type="PROSITE" id="PS51635"/>
    </source>
</evidence>
<dbReference type="InterPro" id="IPR002641">
    <property type="entry name" value="PNPLA_dom"/>
</dbReference>
<accession>A0A2M8VPM8</accession>
<dbReference type="PROSITE" id="PS51635">
    <property type="entry name" value="PNPLA"/>
    <property type="match status" value="1"/>
</dbReference>
<dbReference type="Gene3D" id="3.40.1090.10">
    <property type="entry name" value="Cytosolic phospholipase A2 catalytic domain"/>
    <property type="match status" value="1"/>
</dbReference>
<evidence type="ECO:0000256" key="2">
    <source>
        <dbReference type="PROSITE-ProRule" id="PRU01161"/>
    </source>
</evidence>
<reference evidence="4 5" key="1">
    <citation type="submission" date="2017-11" db="EMBL/GenBank/DDBJ databases">
        <title>Genomic Encyclopedia of Type Strains, Phase III (KMG-III): the genomes of soil and plant-associated and newly described type strains.</title>
        <authorList>
            <person name="Whitman W."/>
        </authorList>
    </citation>
    <scope>NUCLEOTIDE SEQUENCE [LARGE SCALE GENOMIC DNA]</scope>
    <source>
        <strain evidence="4 5">UB-Domo-W1</strain>
    </source>
</reference>
<proteinExistence type="predicted"/>
<keyword evidence="1" id="KW-0443">Lipid metabolism</keyword>
<dbReference type="Pfam" id="PF01734">
    <property type="entry name" value="Patatin"/>
    <property type="match status" value="1"/>
</dbReference>
<evidence type="ECO:0000313" key="4">
    <source>
        <dbReference type="EMBL" id="PJI79144.1"/>
    </source>
</evidence>
<dbReference type="Proteomes" id="UP000229366">
    <property type="component" value="Unassembled WGS sequence"/>
</dbReference>
<evidence type="ECO:0000256" key="1">
    <source>
        <dbReference type="ARBA" id="ARBA00023098"/>
    </source>
</evidence>
<evidence type="ECO:0000313" key="5">
    <source>
        <dbReference type="Proteomes" id="UP000229366"/>
    </source>
</evidence>
<dbReference type="GO" id="GO:0046475">
    <property type="term" value="P:glycerophospholipid catabolic process"/>
    <property type="evidence" value="ECO:0007669"/>
    <property type="project" value="TreeGrafter"/>
</dbReference>
<organism evidence="4 5">
    <name type="scientific">Polynucleobacter brandtiae</name>
    <dbReference type="NCBI Taxonomy" id="1938816"/>
    <lineage>
        <taxon>Bacteria</taxon>
        <taxon>Pseudomonadati</taxon>
        <taxon>Pseudomonadota</taxon>
        <taxon>Betaproteobacteria</taxon>
        <taxon>Burkholderiales</taxon>
        <taxon>Burkholderiaceae</taxon>
        <taxon>Polynucleobacter</taxon>
    </lineage>
</organism>
<dbReference type="InterPro" id="IPR016035">
    <property type="entry name" value="Acyl_Trfase/lysoPLipase"/>
</dbReference>
<dbReference type="GO" id="GO:0005829">
    <property type="term" value="C:cytosol"/>
    <property type="evidence" value="ECO:0007669"/>
    <property type="project" value="TreeGrafter"/>
</dbReference>
<dbReference type="EMBL" id="PGTX01000003">
    <property type="protein sequence ID" value="PJI79144.1"/>
    <property type="molecule type" value="Genomic_DNA"/>
</dbReference>
<keyword evidence="5" id="KW-1185">Reference proteome</keyword>
<comment type="caution">
    <text evidence="2">Lacks conserved residue(s) required for the propagation of feature annotation.</text>
</comment>
<dbReference type="PANTHER" id="PTHR10728:SF40">
    <property type="entry name" value="PATATIN FAMILY PROTEIN"/>
    <property type="match status" value="1"/>
</dbReference>
<name>A0A2M8VPM8_9BURK</name>
<dbReference type="GO" id="GO:0004623">
    <property type="term" value="F:phospholipase A2 activity"/>
    <property type="evidence" value="ECO:0007669"/>
    <property type="project" value="TreeGrafter"/>
</dbReference>
<dbReference type="OrthoDB" id="8541087at2"/>
<dbReference type="SUPFAM" id="SSF52151">
    <property type="entry name" value="FabD/lysophospholipase-like"/>
    <property type="match status" value="1"/>
</dbReference>
<sequence>MNTSYLSRLLILIFIVAVCTACATRPINPSITKPEGDSKLGFKDIPLVSMQDKDLVILAFSGGGTRSAAFSYGVLEALRRTQLRNAQGEQVRLLDSVDIITSVSGGSFTALAYRLYGEKLFEEYETRFLKRDIQGELIGRALNPITWPKLVSSGWNRSEMAADLYDEILFNGATFADFKNTKGPVVAPSATDITSGSRFLFSQTDFDILCSDMSSMRIARAAAASSAVPVLLSPITLNNYSGQCPSPNSEWLNYFTKTPNPSRAASRTLERVKELEGLSQEPYLHLVDGGVSDNLGLRGVLDFIYQLEALQESGADTKLNELKRIVVVVVNALSNPKTTWAESESPPSSISVLLQASGVPIDHYSGEQIDELRDTQARWRTLRQLHDVPVTCLVSSDHFHLETWAPGFKLLRHSDTNSSGV</sequence>
<dbReference type="AlphaFoldDB" id="A0A2M8VPM8"/>
<protein>
    <submittedName>
        <fullName evidence="4">Patatin-like phospholipase</fullName>
    </submittedName>
</protein>